<dbReference type="KEGG" id="hbq:QI031_26410"/>
<evidence type="ECO:0000313" key="2">
    <source>
        <dbReference type="EMBL" id="WGV25242.1"/>
    </source>
</evidence>
<feature type="signal peptide" evidence="1">
    <location>
        <begin position="1"/>
        <end position="24"/>
    </location>
</feature>
<proteinExistence type="predicted"/>
<dbReference type="AlphaFoldDB" id="A0AAJ6P924"/>
<gene>
    <name evidence="2" type="ORF">QI031_26410</name>
</gene>
<organism evidence="2 3">
    <name type="scientific">Halotia branconii CENA392</name>
    <dbReference type="NCBI Taxonomy" id="1539056"/>
    <lineage>
        <taxon>Bacteria</taxon>
        <taxon>Bacillati</taxon>
        <taxon>Cyanobacteriota</taxon>
        <taxon>Cyanophyceae</taxon>
        <taxon>Nostocales</taxon>
        <taxon>Nodulariaceae</taxon>
        <taxon>Halotia</taxon>
    </lineage>
</organism>
<dbReference type="RefSeq" id="WP_281482545.1">
    <property type="nucleotide sequence ID" value="NZ_CP124543.1"/>
</dbReference>
<dbReference type="EMBL" id="CP124543">
    <property type="protein sequence ID" value="WGV25242.1"/>
    <property type="molecule type" value="Genomic_DNA"/>
</dbReference>
<accession>A0AAJ6P924</accession>
<keyword evidence="3" id="KW-1185">Reference proteome</keyword>
<keyword evidence="1" id="KW-0732">Signal</keyword>
<evidence type="ECO:0000256" key="1">
    <source>
        <dbReference type="SAM" id="SignalP"/>
    </source>
</evidence>
<feature type="chain" id="PRO_5042566780" evidence="1">
    <location>
        <begin position="25"/>
        <end position="93"/>
    </location>
</feature>
<sequence>MNIKQQVFSLAISVTSLLYSNVFASAVVVKTEVPKLQTSTQIITQQSTLSIEGIWQAQDKYRIQIYQNNGIYNGKIIWIALGQETKDVKCTIC</sequence>
<dbReference type="Proteomes" id="UP001223520">
    <property type="component" value="Chromosome"/>
</dbReference>
<name>A0AAJ6P924_9CYAN</name>
<reference evidence="2 3" key="1">
    <citation type="journal article" date="2023" name="Limnol Oceanogr Lett">
        <title>Environmental adaptations by the intertidal Antarctic cyanobacterium Halotia branconii CENA392 as revealed using long-read genome sequencing.</title>
        <authorList>
            <person name="Dextro R.B."/>
            <person name="Delbaje E."/>
            <person name="Freitas P.N.N."/>
            <person name="Geraldes V."/>
            <person name="Pinto E."/>
            <person name="Long P.F."/>
            <person name="Fiore M.F."/>
        </authorList>
    </citation>
    <scope>NUCLEOTIDE SEQUENCE [LARGE SCALE GENOMIC DNA]</scope>
    <source>
        <strain evidence="2 3">CENA392</strain>
    </source>
</reference>
<evidence type="ECO:0000313" key="3">
    <source>
        <dbReference type="Proteomes" id="UP001223520"/>
    </source>
</evidence>
<protein>
    <submittedName>
        <fullName evidence="2">Uncharacterized protein</fullName>
    </submittedName>
</protein>